<protein>
    <submittedName>
        <fullName evidence="3">Uncharacterized protein</fullName>
    </submittedName>
</protein>
<feature type="non-terminal residue" evidence="3">
    <location>
        <position position="600"/>
    </location>
</feature>
<evidence type="ECO:0000313" key="3">
    <source>
        <dbReference type="EMBL" id="OMJ26688.1"/>
    </source>
</evidence>
<keyword evidence="1" id="KW-0175">Coiled coil</keyword>
<dbReference type="AlphaFoldDB" id="A0A1R1YIE2"/>
<comment type="caution">
    <text evidence="3">The sequence shown here is derived from an EMBL/GenBank/DDBJ whole genome shotgun (WGS) entry which is preliminary data.</text>
</comment>
<name>A0A1R1YIE2_9FUNG</name>
<feature type="coiled-coil region" evidence="1">
    <location>
        <begin position="353"/>
        <end position="394"/>
    </location>
</feature>
<feature type="compositionally biased region" description="Low complexity" evidence="2">
    <location>
        <begin position="318"/>
        <end position="331"/>
    </location>
</feature>
<evidence type="ECO:0000313" key="4">
    <source>
        <dbReference type="Proteomes" id="UP000187429"/>
    </source>
</evidence>
<dbReference type="EMBL" id="LSSM01001404">
    <property type="protein sequence ID" value="OMJ26688.1"/>
    <property type="molecule type" value="Genomic_DNA"/>
</dbReference>
<dbReference type="Proteomes" id="UP000187429">
    <property type="component" value="Unassembled WGS sequence"/>
</dbReference>
<feature type="region of interest" description="Disordered" evidence="2">
    <location>
        <begin position="290"/>
        <end position="331"/>
    </location>
</feature>
<reference evidence="4" key="1">
    <citation type="submission" date="2017-01" db="EMBL/GenBank/DDBJ databases">
        <authorList>
            <person name="Wang Y."/>
            <person name="White M."/>
            <person name="Kvist S."/>
            <person name="Moncalvo J.-M."/>
        </authorList>
    </citation>
    <scope>NUCLEOTIDE SEQUENCE [LARGE SCALE GENOMIC DNA]</scope>
    <source>
        <strain evidence="4">ID-206-W2</strain>
    </source>
</reference>
<sequence length="600" mass="66263">MGKGSNSLPKSWYWDVQPAKFVATHFGTVRKFLTCPNPGCKTTGGFIKDSNGTGKNQKACFRCGACKDRYSVSEFYLSILKGSEENLPAETGLDSILLPPSPRKEVDPAQPIYVDLNSKKIPGDDIGLAVIKPGILERADAALSTDGIQSDIQMGSVSERSVSETPGDLVVSDTEAEVLLDMEIEAAVSHIPFNSEYLENFKAVVSKDNTINKKLGLPCPLDRTPESNSRVDVRLLDSARTVIDTPSGSNDKEHASAGVISPAISSYFNKSLFGDFTPIKQLISSGSKNQLASDSDNISRPLSDFSIGSSTANKKRSSSPSSRSSKRPNISSSIYVTNDAFTHRMDMHLNDFKELIKKNRSSDQDQIQKLQEENKFLREQLIIQTKRIDRLTQQSRIQAQQPKQKNSLISTLPAATIPSTQPITFNFGTPAQPVSMPPQHANINGQKMSYSEIAKSQTKNSKDAQKLAQSIRKLVGTKPINSGTKAETKHKLARIYVQGISRQRIKEVKGCLYDMHFQLSKIYNMDFIGKRMLEFTVAEDYAPAFCARVKAFEFLKLMPKVNPAEPSDTNATEETRTACRTAYLNRLKKSIETTTKPDVL</sequence>
<feature type="compositionally biased region" description="Polar residues" evidence="2">
    <location>
        <begin position="290"/>
        <end position="312"/>
    </location>
</feature>
<evidence type="ECO:0000256" key="1">
    <source>
        <dbReference type="SAM" id="Coils"/>
    </source>
</evidence>
<keyword evidence="4" id="KW-1185">Reference proteome</keyword>
<accession>A0A1R1YIE2</accession>
<gene>
    <name evidence="3" type="ORF">AYI69_g3900</name>
</gene>
<organism evidence="3 4">
    <name type="scientific">Smittium culicis</name>
    <dbReference type="NCBI Taxonomy" id="133412"/>
    <lineage>
        <taxon>Eukaryota</taxon>
        <taxon>Fungi</taxon>
        <taxon>Fungi incertae sedis</taxon>
        <taxon>Zoopagomycota</taxon>
        <taxon>Kickxellomycotina</taxon>
        <taxon>Harpellomycetes</taxon>
        <taxon>Harpellales</taxon>
        <taxon>Legeriomycetaceae</taxon>
        <taxon>Smittium</taxon>
    </lineage>
</organism>
<dbReference type="OrthoDB" id="5575405at2759"/>
<evidence type="ECO:0000256" key="2">
    <source>
        <dbReference type="SAM" id="MobiDB-lite"/>
    </source>
</evidence>
<proteinExistence type="predicted"/>